<reference evidence="3 4" key="1">
    <citation type="submission" date="2023-01" db="EMBL/GenBank/DDBJ databases">
        <title>Novel species of the genus Vogesella isolated from rivers.</title>
        <authorList>
            <person name="Lu H."/>
        </authorList>
    </citation>
    <scope>NUCLEOTIDE SEQUENCE [LARGE SCALE GENOMIC DNA]</scope>
    <source>
        <strain evidence="3 4">DC21W</strain>
    </source>
</reference>
<comment type="caution">
    <text evidence="3">The sequence shown here is derived from an EMBL/GenBank/DDBJ whole genome shotgun (WGS) entry which is preliminary data.</text>
</comment>
<keyword evidence="4" id="KW-1185">Reference proteome</keyword>
<evidence type="ECO:0000313" key="3">
    <source>
        <dbReference type="EMBL" id="MDC7716242.1"/>
    </source>
</evidence>
<keyword evidence="1" id="KW-0732">Signal</keyword>
<name>A0ABT5IUK4_9NEIS</name>
<feature type="signal peptide" evidence="1">
    <location>
        <begin position="1"/>
        <end position="21"/>
    </location>
</feature>
<evidence type="ECO:0000256" key="1">
    <source>
        <dbReference type="SAM" id="SignalP"/>
    </source>
</evidence>
<sequence length="243" mass="27248">MKQFLSASLFSACLSLTPAQAADPAHLKLLTEDYPPFNMSDVSGHITGLSTDIVHQLLQRAGISHDIELLPWVRAFNRAVLEPGSCVYSTTRTEQREHQLKWIGPIVENPWVLYARSDNKTVVTTLESVRPYRLGGYSGDATAQYLISKNFEVDLASTDVQNVRKLVAGRIDFWATGKYSGAMLATREKAANIRPVLTFNTTFMYLACHPRMDDRTVALLNNTLDRMRKDGTVAKITARYHQD</sequence>
<dbReference type="Pfam" id="PF00497">
    <property type="entry name" value="SBP_bac_3"/>
    <property type="match status" value="1"/>
</dbReference>
<dbReference type="SUPFAM" id="SSF53850">
    <property type="entry name" value="Periplasmic binding protein-like II"/>
    <property type="match status" value="1"/>
</dbReference>
<protein>
    <submittedName>
        <fullName evidence="3">Transporter substrate-binding domain-containing protein</fullName>
    </submittedName>
</protein>
<dbReference type="PANTHER" id="PTHR38834:SF3">
    <property type="entry name" value="SOLUTE-BINDING PROTEIN FAMILY 3_N-TERMINAL DOMAIN-CONTAINING PROTEIN"/>
    <property type="match status" value="1"/>
</dbReference>
<proteinExistence type="predicted"/>
<feature type="chain" id="PRO_5047216374" evidence="1">
    <location>
        <begin position="22"/>
        <end position="243"/>
    </location>
</feature>
<dbReference type="EMBL" id="JAQQLF010000004">
    <property type="protein sequence ID" value="MDC7716242.1"/>
    <property type="molecule type" value="Genomic_DNA"/>
</dbReference>
<dbReference type="RefSeq" id="WP_272750670.1">
    <property type="nucleotide sequence ID" value="NZ_JAQQLF010000004.1"/>
</dbReference>
<evidence type="ECO:0000313" key="4">
    <source>
        <dbReference type="Proteomes" id="UP001219956"/>
    </source>
</evidence>
<dbReference type="Gene3D" id="3.40.190.10">
    <property type="entry name" value="Periplasmic binding protein-like II"/>
    <property type="match status" value="2"/>
</dbReference>
<dbReference type="InterPro" id="IPR001638">
    <property type="entry name" value="Solute-binding_3/MltF_N"/>
</dbReference>
<organism evidence="3 4">
    <name type="scientific">Vogesella aquatica</name>
    <dbReference type="NCBI Taxonomy" id="2984206"/>
    <lineage>
        <taxon>Bacteria</taxon>
        <taxon>Pseudomonadati</taxon>
        <taxon>Pseudomonadota</taxon>
        <taxon>Betaproteobacteria</taxon>
        <taxon>Neisseriales</taxon>
        <taxon>Chromobacteriaceae</taxon>
        <taxon>Vogesella</taxon>
    </lineage>
</organism>
<feature type="domain" description="Solute-binding protein family 3/N-terminal" evidence="2">
    <location>
        <begin position="32"/>
        <end position="242"/>
    </location>
</feature>
<evidence type="ECO:0000259" key="2">
    <source>
        <dbReference type="Pfam" id="PF00497"/>
    </source>
</evidence>
<dbReference type="PANTHER" id="PTHR38834">
    <property type="entry name" value="PERIPLASMIC SUBSTRATE BINDING PROTEIN FAMILY 3"/>
    <property type="match status" value="1"/>
</dbReference>
<accession>A0ABT5IUK4</accession>
<gene>
    <name evidence="3" type="ORF">PQU95_03280</name>
</gene>
<dbReference type="Proteomes" id="UP001219956">
    <property type="component" value="Unassembled WGS sequence"/>
</dbReference>